<protein>
    <submittedName>
        <fullName evidence="2">Glycosyl hydrolase</fullName>
    </submittedName>
</protein>
<dbReference type="EMBL" id="WRXO01000009">
    <property type="protein sequence ID" value="MVT43830.1"/>
    <property type="molecule type" value="Genomic_DNA"/>
</dbReference>
<dbReference type="InterPro" id="IPR052043">
    <property type="entry name" value="PolySaccharide_Degr_Enz"/>
</dbReference>
<gene>
    <name evidence="2" type="ORF">GO495_24765</name>
</gene>
<dbReference type="AlphaFoldDB" id="A0A6N8JF33"/>
<keyword evidence="3" id="KW-1185">Reference proteome</keyword>
<dbReference type="GO" id="GO:0005975">
    <property type="term" value="P:carbohydrate metabolic process"/>
    <property type="evidence" value="ECO:0007669"/>
    <property type="project" value="InterPro"/>
</dbReference>
<organism evidence="2 3">
    <name type="scientific">Chitinophaga oryziterrae</name>
    <dbReference type="NCBI Taxonomy" id="1031224"/>
    <lineage>
        <taxon>Bacteria</taxon>
        <taxon>Pseudomonadati</taxon>
        <taxon>Bacteroidota</taxon>
        <taxon>Chitinophagia</taxon>
        <taxon>Chitinophagales</taxon>
        <taxon>Chitinophagaceae</taxon>
        <taxon>Chitinophaga</taxon>
    </lineage>
</organism>
<dbReference type="GO" id="GO:0016787">
    <property type="term" value="F:hydrolase activity"/>
    <property type="evidence" value="ECO:0007669"/>
    <property type="project" value="UniProtKB-KW"/>
</dbReference>
<dbReference type="Pfam" id="PF07470">
    <property type="entry name" value="Glyco_hydro_88"/>
    <property type="match status" value="1"/>
</dbReference>
<evidence type="ECO:0000313" key="3">
    <source>
        <dbReference type="Proteomes" id="UP000468388"/>
    </source>
</evidence>
<dbReference type="PANTHER" id="PTHR33886:SF8">
    <property type="entry name" value="UNSATURATED RHAMNOGALACTURONAN HYDROLASE (EUROFUNG)"/>
    <property type="match status" value="1"/>
</dbReference>
<evidence type="ECO:0000256" key="1">
    <source>
        <dbReference type="ARBA" id="ARBA00022801"/>
    </source>
</evidence>
<keyword evidence="1 2" id="KW-0378">Hydrolase</keyword>
<dbReference type="SUPFAM" id="SSF48208">
    <property type="entry name" value="Six-hairpin glycosidases"/>
    <property type="match status" value="1"/>
</dbReference>
<dbReference type="Proteomes" id="UP000468388">
    <property type="component" value="Unassembled WGS sequence"/>
</dbReference>
<dbReference type="InterPro" id="IPR010905">
    <property type="entry name" value="Glyco_hydro_88"/>
</dbReference>
<proteinExistence type="predicted"/>
<dbReference type="InterPro" id="IPR012341">
    <property type="entry name" value="6hp_glycosidase-like_sf"/>
</dbReference>
<reference evidence="2 3" key="1">
    <citation type="submission" date="2019-12" db="EMBL/GenBank/DDBJ databases">
        <title>The draft genomic sequence of strain Chitinophaga oryziterrae JCM 16595.</title>
        <authorList>
            <person name="Zhang X."/>
        </authorList>
    </citation>
    <scope>NUCLEOTIDE SEQUENCE [LARGE SCALE GENOMIC DNA]</scope>
    <source>
        <strain evidence="2 3">JCM 16595</strain>
    </source>
</reference>
<dbReference type="OrthoDB" id="9807186at2"/>
<evidence type="ECO:0000313" key="2">
    <source>
        <dbReference type="EMBL" id="MVT43830.1"/>
    </source>
</evidence>
<dbReference type="Gene3D" id="1.50.10.10">
    <property type="match status" value="1"/>
</dbReference>
<dbReference type="PANTHER" id="PTHR33886">
    <property type="entry name" value="UNSATURATED RHAMNOGALACTURONAN HYDROLASE (EUROFUNG)"/>
    <property type="match status" value="1"/>
</dbReference>
<dbReference type="InterPro" id="IPR008928">
    <property type="entry name" value="6-hairpin_glycosidase_sf"/>
</dbReference>
<sequence>MKSVITAAVAILLPFGAVKSQKIFKDWPLGTDPAAIGSYVANHYAASQFDNFGASTPTESITYPEVCTWYGALRFAKATRNKTLLEKLVGRFDPLLAQSQSLVPKPDNVEHSVFGVVPIELYLQTNQNRYLALGQPFADQQWEQPETIRPEQQKYSNQGLSWQSRMWIDDTYLITLLQVQAFRATANKKYMENAAREMVAYLGLQQSNGLFYHAQDAPFLWGRGNGWVAAGMTELLLELSIDNPNRPRILDAYKKMMAGLKATQDKNFMWHQLLDEPDAWTETSASGMFTYALIVGVKKGWLDEKEYGPAARNAWISLVKYINEAGDIKEVSEVTNKKNDKQYYLNRNRVVGDLNGQAPILWCATALLSN</sequence>
<comment type="caution">
    <text evidence="2">The sequence shown here is derived from an EMBL/GenBank/DDBJ whole genome shotgun (WGS) entry which is preliminary data.</text>
</comment>
<accession>A0A6N8JF33</accession>
<name>A0A6N8JF33_9BACT</name>